<dbReference type="EMBL" id="LRGB01001727">
    <property type="protein sequence ID" value="KZS10747.1"/>
    <property type="molecule type" value="Genomic_DNA"/>
</dbReference>
<comment type="caution">
    <text evidence="1">The sequence shown here is derived from an EMBL/GenBank/DDBJ whole genome shotgun (WGS) entry which is preliminary data.</text>
</comment>
<dbReference type="OrthoDB" id="7699677at2759"/>
<keyword evidence="2" id="KW-1185">Reference proteome</keyword>
<sequence length="437" mass="49203">MTLGSHLYNYLGLNRKQETARETHVHRIRKDTALLHKLMNFIKSCRNPFTVSQQLVNLSSGKASSAATQQFLLSIREKGESMRKSFIQRCITDPAAFLQPIPRQRLMTFSCEGVKIKKKGTDNKIVQTRMERDLMGRLLAIAVDHKIDMNNVLSYPLTPIPLCFSHIDGQINTNPKASFLKCLEQHNVSSFNPCHIDVKIVDGFFLLHLLVDLPTTFGKIALHILTKLCGMNCKRVDIVFNDILTPSIKDIERDRRSGSDRDGVFTISGPNQIRPSDFLKALRSDNFKKQLVNFFASHFDNDCFSDVIGDKTVRMTVESKCFVFTATEGRVLKELDERLSSTHEEADSKMITHLASITGPANVANVEMLPDSTINCIEKFVCEMYGVKGVQSVNDCRLVLFMKVYKPKHKHPMASVKGIDGSLLPLVKPCSLSKLNV</sequence>
<dbReference type="PANTHER" id="PTHR46704:SF9">
    <property type="entry name" value="BHLH DOMAIN-CONTAINING PROTEIN"/>
    <property type="match status" value="1"/>
</dbReference>
<proteinExistence type="predicted"/>
<dbReference type="PANTHER" id="PTHR46704">
    <property type="entry name" value="CXC DOMAIN-CONTAINING PROTEIN-RELATED"/>
    <property type="match status" value="1"/>
</dbReference>
<dbReference type="Proteomes" id="UP000076858">
    <property type="component" value="Unassembled WGS sequence"/>
</dbReference>
<evidence type="ECO:0000313" key="2">
    <source>
        <dbReference type="Proteomes" id="UP000076858"/>
    </source>
</evidence>
<name>A0A164TTN1_9CRUS</name>
<dbReference type="AlphaFoldDB" id="A0A164TTN1"/>
<organism evidence="1 2">
    <name type="scientific">Daphnia magna</name>
    <dbReference type="NCBI Taxonomy" id="35525"/>
    <lineage>
        <taxon>Eukaryota</taxon>
        <taxon>Metazoa</taxon>
        <taxon>Ecdysozoa</taxon>
        <taxon>Arthropoda</taxon>
        <taxon>Crustacea</taxon>
        <taxon>Branchiopoda</taxon>
        <taxon>Diplostraca</taxon>
        <taxon>Cladocera</taxon>
        <taxon>Anomopoda</taxon>
        <taxon>Daphniidae</taxon>
        <taxon>Daphnia</taxon>
    </lineage>
</organism>
<protein>
    <submittedName>
        <fullName evidence="1">Uncharacterized protein</fullName>
    </submittedName>
</protein>
<evidence type="ECO:0000313" key="1">
    <source>
        <dbReference type="EMBL" id="KZS10747.1"/>
    </source>
</evidence>
<reference evidence="1 2" key="1">
    <citation type="submission" date="2016-03" db="EMBL/GenBank/DDBJ databases">
        <title>EvidentialGene: Evidence-directed Construction of Genes on Genomes.</title>
        <authorList>
            <person name="Gilbert D.G."/>
            <person name="Choi J.-H."/>
            <person name="Mockaitis K."/>
            <person name="Colbourne J."/>
            <person name="Pfrender M."/>
        </authorList>
    </citation>
    <scope>NUCLEOTIDE SEQUENCE [LARGE SCALE GENOMIC DNA]</scope>
    <source>
        <strain evidence="1 2">Xinb3</strain>
        <tissue evidence="1">Complete organism</tissue>
    </source>
</reference>
<accession>A0A164TTN1</accession>
<gene>
    <name evidence="1" type="ORF">APZ42_024708</name>
</gene>